<keyword evidence="8" id="KW-1185">Reference proteome</keyword>
<keyword evidence="4 6" id="KW-0326">Glycosidase</keyword>
<comment type="catalytic activity">
    <reaction evidence="5">
        <text>5-hydroxymethyl-dUMP + H2O = 5-hydroxymethyluracil + 2-deoxy-D-ribose 5-phosphate</text>
        <dbReference type="Rhea" id="RHEA:77099"/>
        <dbReference type="ChEBI" id="CHEBI:15377"/>
        <dbReference type="ChEBI" id="CHEBI:16964"/>
        <dbReference type="ChEBI" id="CHEBI:62877"/>
        <dbReference type="ChEBI" id="CHEBI:90409"/>
    </reaction>
    <physiologicalReaction direction="left-to-right" evidence="5">
        <dbReference type="Rhea" id="RHEA:77100"/>
    </physiologicalReaction>
</comment>
<dbReference type="PANTHER" id="PTHR15364:SF0">
    <property type="entry name" value="2'-DEOXYNUCLEOSIDE 5'-PHOSPHATE N-HYDROLASE 1"/>
    <property type="match status" value="1"/>
</dbReference>
<evidence type="ECO:0000313" key="8">
    <source>
        <dbReference type="Proteomes" id="UP001219630"/>
    </source>
</evidence>
<name>A0ABY8G3C0_9GAMM</name>
<comment type="caution">
    <text evidence="6">Lacks conserved residue(s) required for the propagation of feature annotation.</text>
</comment>
<comment type="catalytic activity">
    <reaction evidence="6">
        <text>a purine 2'-deoxyribonucleoside 5'-phosphate + H2O = a purine nucleobase + 2-deoxy-D-ribose 5-phosphate</text>
        <dbReference type="Rhea" id="RHEA:51132"/>
        <dbReference type="ChEBI" id="CHEBI:15377"/>
        <dbReference type="ChEBI" id="CHEBI:26386"/>
        <dbReference type="ChEBI" id="CHEBI:62877"/>
        <dbReference type="ChEBI" id="CHEBI:142198"/>
    </reaction>
</comment>
<dbReference type="InterPro" id="IPR007710">
    <property type="entry name" value="Nucleoside_deoxyribTrfase"/>
</dbReference>
<evidence type="ECO:0000256" key="4">
    <source>
        <dbReference type="ARBA" id="ARBA00023295"/>
    </source>
</evidence>
<reference evidence="7 8" key="1">
    <citation type="submission" date="2022-12" db="EMBL/GenBank/DDBJ databases">
        <title>Complete genome sequencing of Dickeya lacustris type strain LMG30899.</title>
        <authorList>
            <person name="Dobhal S."/>
            <person name="Arizala D."/>
            <person name="Arif M."/>
        </authorList>
    </citation>
    <scope>NUCLEOTIDE SEQUENCE [LARGE SCALE GENOMIC DNA]</scope>
    <source>
        <strain evidence="7 8">LMG30899</strain>
    </source>
</reference>
<keyword evidence="2 6" id="KW-0378">Hydrolase</keyword>
<dbReference type="Pfam" id="PF05014">
    <property type="entry name" value="Nuc_deoxyrib_tr"/>
    <property type="match status" value="1"/>
</dbReference>
<accession>A0ABY8G3C0</accession>
<comment type="catalytic activity">
    <reaction evidence="6">
        <text>a pyrimidine 2'-deoxyribonucleoside 5'-phosphate + H2O = a pyrimidine nucleobase + 2-deoxy-D-ribose 5-phosphate</text>
        <dbReference type="Rhea" id="RHEA:57852"/>
        <dbReference type="ChEBI" id="CHEBI:15377"/>
        <dbReference type="ChEBI" id="CHEBI:26432"/>
        <dbReference type="ChEBI" id="CHEBI:62877"/>
        <dbReference type="ChEBI" id="CHEBI:142209"/>
    </reaction>
</comment>
<evidence type="ECO:0000256" key="3">
    <source>
        <dbReference type="ARBA" id="ARBA00023080"/>
    </source>
</evidence>
<keyword evidence="3 6" id="KW-0546">Nucleotide metabolism</keyword>
<dbReference type="SUPFAM" id="SSF52309">
    <property type="entry name" value="N-(deoxy)ribosyltransferase-like"/>
    <property type="match status" value="1"/>
</dbReference>
<evidence type="ECO:0000256" key="1">
    <source>
        <dbReference type="ARBA" id="ARBA00011407"/>
    </source>
</evidence>
<dbReference type="Gene3D" id="3.40.50.450">
    <property type="match status" value="1"/>
</dbReference>
<dbReference type="InterPro" id="IPR028607">
    <property type="entry name" value="DNPH1"/>
</dbReference>
<dbReference type="HAMAP" id="MF_03036">
    <property type="entry name" value="Nuc_phosphate_hydrolase"/>
    <property type="match status" value="1"/>
</dbReference>
<dbReference type="Proteomes" id="UP001219630">
    <property type="component" value="Chromosome"/>
</dbReference>
<dbReference type="EMBL" id="CP114280">
    <property type="protein sequence ID" value="WFN54438.1"/>
    <property type="molecule type" value="Genomic_DNA"/>
</dbReference>
<organism evidence="7 8">
    <name type="scientific">Dickeya lacustris</name>
    <dbReference type="NCBI Taxonomy" id="2259638"/>
    <lineage>
        <taxon>Bacteria</taxon>
        <taxon>Pseudomonadati</taxon>
        <taxon>Pseudomonadota</taxon>
        <taxon>Gammaproteobacteria</taxon>
        <taxon>Enterobacterales</taxon>
        <taxon>Pectobacteriaceae</taxon>
        <taxon>Dickeya</taxon>
    </lineage>
</organism>
<dbReference type="RefSeq" id="WP_125257821.1">
    <property type="nucleotide sequence ID" value="NZ_CP114280.1"/>
</dbReference>
<evidence type="ECO:0000256" key="6">
    <source>
        <dbReference type="HAMAP-Rule" id="MF_03036"/>
    </source>
</evidence>
<evidence type="ECO:0000313" key="7">
    <source>
        <dbReference type="EMBL" id="WFN54438.1"/>
    </source>
</evidence>
<sequence>MGEVIHTISSDNSDESLIIYFAGSIRAGRDDVPIYAKLIDKLKKYGVVITEHVGDYKLSVNGQSFLSDKFIHDRDLHWLRHSHVVVAEVTTPSLGVGYEIATAIGWRIPVITLYRKNNNSVSAMISGSDGCRHFEYEEVSDAYNIIEDEFKKMGFDLSDES</sequence>
<proteinExistence type="inferred from homology"/>
<comment type="function">
    <text evidence="6">Catalyzes the cleavage of the N-glycosidic bond of deoxyribonucleoside 5'-monophosphates to yield deoxyribose 5-phosphate and a purine or pyrimidine base.</text>
</comment>
<dbReference type="PANTHER" id="PTHR15364">
    <property type="entry name" value="2'-DEOXYNUCLEOSIDE 5'-PHOSPHATE N-HYDROLASE 1"/>
    <property type="match status" value="1"/>
</dbReference>
<feature type="binding site" evidence="6">
    <location>
        <begin position="122"/>
        <end position="124"/>
    </location>
    <ligand>
        <name>substrate</name>
        <note>ligand shared between homodimeric partners</note>
    </ligand>
</feature>
<comment type="similarity">
    <text evidence="6">Belongs to the 2'-deoxynucleoside 5'-phosphate N-hydrolase 1 family.</text>
</comment>
<evidence type="ECO:0000256" key="2">
    <source>
        <dbReference type="ARBA" id="ARBA00022801"/>
    </source>
</evidence>
<evidence type="ECO:0000256" key="5">
    <source>
        <dbReference type="ARBA" id="ARBA00047460"/>
    </source>
</evidence>
<dbReference type="InterPro" id="IPR051239">
    <property type="entry name" value="2'-dNMP_N-hydrolase"/>
</dbReference>
<protein>
    <recommendedName>
        <fullName evidence="6">Putative 2'-deoxynucleoside 5'-phosphate N-hydrolase 1</fullName>
        <ecNumber evidence="6">3.2.2.-</ecNumber>
    </recommendedName>
</protein>
<comment type="subunit">
    <text evidence="1 6">Monomer and homodimer.</text>
</comment>
<dbReference type="EC" id="3.2.2.-" evidence="6"/>
<feature type="binding site" description="in other chain" evidence="6">
    <location>
        <position position="99"/>
    </location>
    <ligand>
        <name>substrate</name>
        <note>ligand shared between homodimeric partners</note>
    </ligand>
</feature>
<gene>
    <name evidence="7" type="ORF">O1Q98_12160</name>
</gene>
<feature type="binding site" description="in other chain" evidence="6">
    <location>
        <position position="35"/>
    </location>
    <ligand>
        <name>substrate</name>
        <note>ligand shared between homodimeric partners</note>
    </ligand>
</feature>